<dbReference type="Proteomes" id="UP000317663">
    <property type="component" value="Unassembled WGS sequence"/>
</dbReference>
<proteinExistence type="predicted"/>
<evidence type="ECO:0000313" key="3">
    <source>
        <dbReference type="EMBL" id="TPG64293.1"/>
    </source>
</evidence>
<gene>
    <name evidence="3" type="ORF">EAH77_05610</name>
</gene>
<dbReference type="RefSeq" id="WP_140470802.1">
    <property type="nucleotide sequence ID" value="NZ_RCZD01000002.1"/>
</dbReference>
<evidence type="ECO:0000259" key="2">
    <source>
        <dbReference type="Pfam" id="PF12486"/>
    </source>
</evidence>
<feature type="domain" description="ImpA C-terminal" evidence="2">
    <location>
        <begin position="249"/>
        <end position="365"/>
    </location>
</feature>
<dbReference type="Pfam" id="PF12486">
    <property type="entry name" value="VasL"/>
    <property type="match status" value="1"/>
</dbReference>
<evidence type="ECO:0000259" key="1">
    <source>
        <dbReference type="Pfam" id="PF06812"/>
    </source>
</evidence>
<dbReference type="InterPro" id="IPR021069">
    <property type="entry name" value="ImpA_C"/>
</dbReference>
<evidence type="ECO:0000313" key="4">
    <source>
        <dbReference type="Proteomes" id="UP000317663"/>
    </source>
</evidence>
<dbReference type="EMBL" id="RCZD01000002">
    <property type="protein sequence ID" value="TPG64293.1"/>
    <property type="molecule type" value="Genomic_DNA"/>
</dbReference>
<comment type="caution">
    <text evidence="3">The sequence shown here is derived from an EMBL/GenBank/DDBJ whole genome shotgun (WGS) entry which is preliminary data.</text>
</comment>
<reference evidence="3 4" key="1">
    <citation type="journal article" date="2019" name="Environ. Microbiol.">
        <title>Species interactions and distinct microbial communities in high Arctic permafrost affected cryosols are associated with the CH4 and CO2 gas fluxes.</title>
        <authorList>
            <person name="Altshuler I."/>
            <person name="Hamel J."/>
            <person name="Turney S."/>
            <person name="Magnuson E."/>
            <person name="Levesque R."/>
            <person name="Greer C."/>
            <person name="Whyte L.G."/>
        </authorList>
    </citation>
    <scope>NUCLEOTIDE SEQUENCE [LARGE SCALE GENOMIC DNA]</scope>
    <source>
        <strain evidence="3 4">E4</strain>
    </source>
</reference>
<dbReference type="OrthoDB" id="6628972at2"/>
<dbReference type="AlphaFoldDB" id="A0A502GTM3"/>
<protein>
    <recommendedName>
        <fullName evidence="5">Type VI secretion system ImpA family N-terminal domain-containing protein</fullName>
    </recommendedName>
</protein>
<name>A0A502GTM3_9GAMM</name>
<keyword evidence="4" id="KW-1185">Reference proteome</keyword>
<sequence>MANNSYSVKPGEVKINCHDPRHHNEFLLLSNSVNNWKGHVHDRSWWLTQENQCLEIFQRHGYDLQSGVWFCLISCQRHGWAGMANATLLLAEGFSKKQRQCWPPIAATNLRQQIIEWYCTHAATCIYGLPLTSIEVKTLEQLEGAVSLMLQQALSLQSRSQAALRNLLDYLQSCRQSLQKRALVAKLEIQESPRPPVTPAPILVPEQTPLPVQRPWKALLTGGAIGIALTLGIVSASNWLEQPSAAISLYKLWPGNPVSARWQKHLAEQIASLPNTNSWALVNKQLNDLEQRLLDAEQKRKPYMTISELKTAIYQMRQTLQQGGEPALAQLDALQSKLDSQQPVSNAEINAVSQHLEALNSRLIQITSKLQE</sequence>
<dbReference type="PANTHER" id="PTHR37024">
    <property type="entry name" value="TYPE VI SECRETION SYSTEM DUF2094 AND IMPA-RELATED DOMAIN PROTEIN"/>
    <property type="match status" value="1"/>
</dbReference>
<feature type="domain" description="ImpA N-terminal" evidence="1">
    <location>
        <begin position="19"/>
        <end position="118"/>
    </location>
</feature>
<organism evidence="3 4">
    <name type="scientific">Ewingella americana</name>
    <dbReference type="NCBI Taxonomy" id="41202"/>
    <lineage>
        <taxon>Bacteria</taxon>
        <taxon>Pseudomonadati</taxon>
        <taxon>Pseudomonadota</taxon>
        <taxon>Gammaproteobacteria</taxon>
        <taxon>Enterobacterales</taxon>
        <taxon>Yersiniaceae</taxon>
        <taxon>Ewingella</taxon>
    </lineage>
</organism>
<dbReference type="Pfam" id="PF06812">
    <property type="entry name" value="ImpA_N"/>
    <property type="match status" value="1"/>
</dbReference>
<dbReference type="PANTHER" id="PTHR37024:SF5">
    <property type="entry name" value="IMPA N-TERMINAL DOMAIN-CONTAINING PROTEIN"/>
    <property type="match status" value="1"/>
</dbReference>
<evidence type="ECO:0008006" key="5">
    <source>
        <dbReference type="Google" id="ProtNLM"/>
    </source>
</evidence>
<dbReference type="InterPro" id="IPR010657">
    <property type="entry name" value="ImpA_N"/>
</dbReference>
<accession>A0A502GTM3</accession>